<dbReference type="GO" id="GO:1990904">
    <property type="term" value="C:ribonucleoprotein complex"/>
    <property type="evidence" value="ECO:0007669"/>
    <property type="project" value="UniProtKB-KW"/>
</dbReference>
<dbReference type="SUPFAM" id="SSF52166">
    <property type="entry name" value="Ribosomal protein L4"/>
    <property type="match status" value="1"/>
</dbReference>
<keyword evidence="3" id="KW-0687">Ribonucleoprotein</keyword>
<evidence type="ECO:0000313" key="6">
    <source>
        <dbReference type="Proteomes" id="UP000829196"/>
    </source>
</evidence>
<evidence type="ECO:0000313" key="5">
    <source>
        <dbReference type="EMBL" id="KAI0491385.1"/>
    </source>
</evidence>
<dbReference type="Gene3D" id="3.40.1370.10">
    <property type="match status" value="1"/>
</dbReference>
<feature type="region of interest" description="Disordered" evidence="4">
    <location>
        <begin position="78"/>
        <end position="98"/>
    </location>
</feature>
<keyword evidence="2" id="KW-0689">Ribosomal protein</keyword>
<dbReference type="EMBL" id="JAGYWB010000018">
    <property type="protein sequence ID" value="KAI0491385.1"/>
    <property type="molecule type" value="Genomic_DNA"/>
</dbReference>
<evidence type="ECO:0000256" key="2">
    <source>
        <dbReference type="ARBA" id="ARBA00022980"/>
    </source>
</evidence>
<dbReference type="GO" id="GO:0003735">
    <property type="term" value="F:structural constituent of ribosome"/>
    <property type="evidence" value="ECO:0007669"/>
    <property type="project" value="InterPro"/>
</dbReference>
<name>A0A8T3AAK9_DENNO</name>
<comment type="caution">
    <text evidence="5">The sequence shown here is derived from an EMBL/GenBank/DDBJ whole genome shotgun (WGS) entry which is preliminary data.</text>
</comment>
<protein>
    <submittedName>
        <fullName evidence="5">Uncharacterized protein</fullName>
    </submittedName>
</protein>
<evidence type="ECO:0000256" key="1">
    <source>
        <dbReference type="ARBA" id="ARBA00010528"/>
    </source>
</evidence>
<gene>
    <name evidence="5" type="ORF">KFK09_025645</name>
</gene>
<dbReference type="OrthoDB" id="3261322at2759"/>
<dbReference type="AlphaFoldDB" id="A0A8T3AAK9"/>
<proteinExistence type="inferred from homology"/>
<comment type="similarity">
    <text evidence="1">Belongs to the universal ribosomal protein uL4 family.</text>
</comment>
<accession>A0A8T3AAK9</accession>
<dbReference type="GO" id="GO:0006412">
    <property type="term" value="P:translation"/>
    <property type="evidence" value="ECO:0007669"/>
    <property type="project" value="InterPro"/>
</dbReference>
<dbReference type="InterPro" id="IPR023574">
    <property type="entry name" value="Ribosomal_uL4_dom_sf"/>
</dbReference>
<organism evidence="5 6">
    <name type="scientific">Dendrobium nobile</name>
    <name type="common">Orchid</name>
    <dbReference type="NCBI Taxonomy" id="94219"/>
    <lineage>
        <taxon>Eukaryota</taxon>
        <taxon>Viridiplantae</taxon>
        <taxon>Streptophyta</taxon>
        <taxon>Embryophyta</taxon>
        <taxon>Tracheophyta</taxon>
        <taxon>Spermatophyta</taxon>
        <taxon>Magnoliopsida</taxon>
        <taxon>Liliopsida</taxon>
        <taxon>Asparagales</taxon>
        <taxon>Orchidaceae</taxon>
        <taxon>Epidendroideae</taxon>
        <taxon>Malaxideae</taxon>
        <taxon>Dendrobiinae</taxon>
        <taxon>Dendrobium</taxon>
    </lineage>
</organism>
<dbReference type="GO" id="GO:0005840">
    <property type="term" value="C:ribosome"/>
    <property type="evidence" value="ECO:0007669"/>
    <property type="project" value="UniProtKB-KW"/>
</dbReference>
<dbReference type="InterPro" id="IPR045240">
    <property type="entry name" value="Ribosomal_uL4_euk/arch"/>
</dbReference>
<sequence length="98" mass="10877">MFGATKIWRRWHRRVNINQCRYAVVSGPAASAVPSLDLARGHRIESVPEIPLVLSDSVESLTSSAIKILKQVGAYADSEKAKDSIGIRPGKGKMRYRR</sequence>
<evidence type="ECO:0000256" key="4">
    <source>
        <dbReference type="SAM" id="MobiDB-lite"/>
    </source>
</evidence>
<reference evidence="5" key="1">
    <citation type="journal article" date="2022" name="Front. Genet.">
        <title>Chromosome-Scale Assembly of the Dendrobium nobile Genome Provides Insights Into the Molecular Mechanism of the Biosynthesis of the Medicinal Active Ingredient of Dendrobium.</title>
        <authorList>
            <person name="Xu Q."/>
            <person name="Niu S.-C."/>
            <person name="Li K.-L."/>
            <person name="Zheng P.-J."/>
            <person name="Zhang X.-J."/>
            <person name="Jia Y."/>
            <person name="Liu Y."/>
            <person name="Niu Y.-X."/>
            <person name="Yu L.-H."/>
            <person name="Chen D.-F."/>
            <person name="Zhang G.-Q."/>
        </authorList>
    </citation>
    <scope>NUCLEOTIDE SEQUENCE</scope>
    <source>
        <tissue evidence="5">Leaf</tissue>
    </source>
</reference>
<evidence type="ECO:0000256" key="3">
    <source>
        <dbReference type="ARBA" id="ARBA00023274"/>
    </source>
</evidence>
<dbReference type="SMR" id="A0A8T3AAK9"/>
<keyword evidence="6" id="KW-1185">Reference proteome</keyword>
<dbReference type="PANTHER" id="PTHR19431">
    <property type="entry name" value="60S RIBOSOMAL PROTEIN L4"/>
    <property type="match status" value="1"/>
</dbReference>
<dbReference type="Proteomes" id="UP000829196">
    <property type="component" value="Unassembled WGS sequence"/>
</dbReference>